<accession>A0A061AAM6</accession>
<dbReference type="KEGG" id="aoc:Aocu_08200"/>
<dbReference type="HAMAP" id="MF_01007">
    <property type="entry name" value="16SrRNA_methyltr_H"/>
    <property type="match status" value="1"/>
</dbReference>
<keyword evidence="6 7" id="KW-0949">S-adenosyl-L-methionine</keyword>
<feature type="binding site" evidence="7">
    <location>
        <position position="98"/>
    </location>
    <ligand>
        <name>S-adenosyl-L-methionine</name>
        <dbReference type="ChEBI" id="CHEBI:59789"/>
    </ligand>
</feature>
<dbReference type="EMBL" id="LK028559">
    <property type="protein sequence ID" value="CDR30893.1"/>
    <property type="molecule type" value="Genomic_DNA"/>
</dbReference>
<dbReference type="STRING" id="35623.Aocu_08200"/>
<gene>
    <name evidence="9" type="primary">rsmH2</name>
    <name evidence="7" type="synonym">rsmH</name>
    <name evidence="9" type="ORF">Aocu_08200</name>
</gene>
<dbReference type="InterPro" id="IPR029063">
    <property type="entry name" value="SAM-dependent_MTases_sf"/>
</dbReference>
<dbReference type="SUPFAM" id="SSF53335">
    <property type="entry name" value="S-adenosyl-L-methionine-dependent methyltransferases"/>
    <property type="match status" value="1"/>
</dbReference>
<feature type="binding site" evidence="7">
    <location>
        <position position="128"/>
    </location>
    <ligand>
        <name>S-adenosyl-L-methionine</name>
        <dbReference type="ChEBI" id="CHEBI:59789"/>
    </ligand>
</feature>
<evidence type="ECO:0000256" key="7">
    <source>
        <dbReference type="HAMAP-Rule" id="MF_01007"/>
    </source>
</evidence>
<protein>
    <recommendedName>
        <fullName evidence="7">Ribosomal RNA small subunit methyltransferase H</fullName>
        <ecNumber evidence="7">2.1.1.199</ecNumber>
    </recommendedName>
    <alternativeName>
        <fullName evidence="7">16S rRNA m(4)C1402 methyltransferase</fullName>
    </alternativeName>
    <alternativeName>
        <fullName evidence="7">rRNA (cytosine-N(4)-)-methyltransferase RsmH</fullName>
    </alternativeName>
</protein>
<dbReference type="Gene3D" id="3.40.50.150">
    <property type="entry name" value="Vaccinia Virus protein VP39"/>
    <property type="match status" value="1"/>
</dbReference>
<dbReference type="OrthoDB" id="9806637at2"/>
<evidence type="ECO:0000256" key="6">
    <source>
        <dbReference type="ARBA" id="ARBA00022691"/>
    </source>
</evidence>
<dbReference type="AlphaFoldDB" id="A0A061AAM6"/>
<dbReference type="GO" id="GO:0070475">
    <property type="term" value="P:rRNA base methylation"/>
    <property type="evidence" value="ECO:0007669"/>
    <property type="project" value="UniProtKB-UniRule"/>
</dbReference>
<evidence type="ECO:0000313" key="9">
    <source>
        <dbReference type="EMBL" id="CDR30893.1"/>
    </source>
</evidence>
<dbReference type="PIRSF" id="PIRSF004486">
    <property type="entry name" value="MraW"/>
    <property type="match status" value="1"/>
</dbReference>
<name>A0A061AAM6_9MOLU</name>
<dbReference type="InterPro" id="IPR002903">
    <property type="entry name" value="RsmH"/>
</dbReference>
<comment type="subcellular location">
    <subcellularLocation>
        <location evidence="7">Cytoplasm</location>
    </subcellularLocation>
</comment>
<keyword evidence="5 7" id="KW-0808">Transferase</keyword>
<feature type="binding site" evidence="7">
    <location>
        <position position="152"/>
    </location>
    <ligand>
        <name>S-adenosyl-L-methionine</name>
        <dbReference type="ChEBI" id="CHEBI:59789"/>
    </ligand>
</feature>
<dbReference type="GO" id="GO:0071424">
    <property type="term" value="F:rRNA (cytosine-N4-)-methyltransferase activity"/>
    <property type="evidence" value="ECO:0007669"/>
    <property type="project" value="UniProtKB-UniRule"/>
</dbReference>
<evidence type="ECO:0000313" key="10">
    <source>
        <dbReference type="Proteomes" id="UP000032434"/>
    </source>
</evidence>
<organism evidence="9 10">
    <name type="scientific">Acholeplasma oculi</name>
    <dbReference type="NCBI Taxonomy" id="35623"/>
    <lineage>
        <taxon>Bacteria</taxon>
        <taxon>Bacillati</taxon>
        <taxon>Mycoplasmatota</taxon>
        <taxon>Mollicutes</taxon>
        <taxon>Acholeplasmatales</taxon>
        <taxon>Acholeplasmataceae</taxon>
        <taxon>Acholeplasma</taxon>
    </lineage>
</organism>
<dbReference type="Pfam" id="PF01795">
    <property type="entry name" value="Methyltransf_5"/>
    <property type="match status" value="1"/>
</dbReference>
<evidence type="ECO:0000256" key="8">
    <source>
        <dbReference type="SAM" id="MobiDB-lite"/>
    </source>
</evidence>
<dbReference type="HOGENOM" id="CLU_038422_1_1_14"/>
<keyword evidence="4 7" id="KW-0489">Methyltransferase</keyword>
<dbReference type="PANTHER" id="PTHR11265">
    <property type="entry name" value="S-ADENOSYL-METHYLTRANSFERASE MRAW"/>
    <property type="match status" value="1"/>
</dbReference>
<evidence type="ECO:0000256" key="2">
    <source>
        <dbReference type="ARBA" id="ARBA00022490"/>
    </source>
</evidence>
<keyword evidence="3 7" id="KW-0698">rRNA processing</keyword>
<dbReference type="NCBIfam" id="TIGR00006">
    <property type="entry name" value="16S rRNA (cytosine(1402)-N(4))-methyltransferase RsmH"/>
    <property type="match status" value="1"/>
</dbReference>
<dbReference type="InterPro" id="IPR023397">
    <property type="entry name" value="SAM-dep_MeTrfase_MraW_recog"/>
</dbReference>
<comment type="function">
    <text evidence="7">Specifically methylates the N4 position of cytidine in position 1402 (C1402) of 16S rRNA.</text>
</comment>
<comment type="catalytic activity">
    <reaction evidence="7">
        <text>cytidine(1402) in 16S rRNA + S-adenosyl-L-methionine = N(4)-methylcytidine(1402) in 16S rRNA + S-adenosyl-L-homocysteine + H(+)</text>
        <dbReference type="Rhea" id="RHEA:42928"/>
        <dbReference type="Rhea" id="RHEA-COMP:10286"/>
        <dbReference type="Rhea" id="RHEA-COMP:10287"/>
        <dbReference type="ChEBI" id="CHEBI:15378"/>
        <dbReference type="ChEBI" id="CHEBI:57856"/>
        <dbReference type="ChEBI" id="CHEBI:59789"/>
        <dbReference type="ChEBI" id="CHEBI:74506"/>
        <dbReference type="ChEBI" id="CHEBI:82748"/>
        <dbReference type="EC" id="2.1.1.199"/>
    </reaction>
</comment>
<keyword evidence="2 7" id="KW-0963">Cytoplasm</keyword>
<feature type="region of interest" description="Disordered" evidence="8">
    <location>
        <begin position="1"/>
        <end position="31"/>
    </location>
</feature>
<dbReference type="Proteomes" id="UP000032434">
    <property type="component" value="Chromosome 1"/>
</dbReference>
<comment type="similarity">
    <text evidence="1 7">Belongs to the methyltransferase superfamily. RsmH family.</text>
</comment>
<feature type="binding site" evidence="7">
    <location>
        <position position="145"/>
    </location>
    <ligand>
        <name>S-adenosyl-L-methionine</name>
        <dbReference type="ChEBI" id="CHEBI:59789"/>
    </ligand>
</feature>
<keyword evidence="10" id="KW-1185">Reference proteome</keyword>
<evidence type="ECO:0000256" key="4">
    <source>
        <dbReference type="ARBA" id="ARBA00022603"/>
    </source>
</evidence>
<dbReference type="Gene3D" id="1.10.150.170">
    <property type="entry name" value="Putative methyltransferase TM0872, insert domain"/>
    <property type="match status" value="1"/>
</dbReference>
<dbReference type="PATRIC" id="fig|35623.3.peg.820"/>
<reference evidence="10" key="1">
    <citation type="submission" date="2014-05" db="EMBL/GenBank/DDBJ databases">
        <authorList>
            <person name="Kube M."/>
        </authorList>
    </citation>
    <scope>NUCLEOTIDE SEQUENCE [LARGE SCALE GENOMIC DNA]</scope>
</reference>
<proteinExistence type="inferred from homology"/>
<feature type="binding site" evidence="7">
    <location>
        <begin position="78"/>
        <end position="80"/>
    </location>
    <ligand>
        <name>S-adenosyl-L-methionine</name>
        <dbReference type="ChEBI" id="CHEBI:59789"/>
    </ligand>
</feature>
<dbReference type="InParanoid" id="A0A061AAM6"/>
<dbReference type="GO" id="GO:0005737">
    <property type="term" value="C:cytoplasm"/>
    <property type="evidence" value="ECO:0007669"/>
    <property type="project" value="UniProtKB-SubCell"/>
</dbReference>
<sequence>MEEKKPTRRKRYSGLYPKKYSEKYKEKNPDKYQETVQRVMEKGNTPAGSHRPIMVDEILSFLDIKKDEIGVDLTLGFGGHSQEILKKLNHTGHLYGVDQDPIELPKTKSRLERLGYDLNDFTLHNLNFKDIDLIGVDGFDFVLADLGVSSMQIDNPERGFTFREDGPLDLRMNPDTGEPAHIRLLGLSELEIEYMLIENSDEVYAKEIAAEITKEKQQGRFIQTTKELYNVIGKALHKVPKSIYAEELKKATSRTFQALRIDVNNEFEVLYELLDKLPKILKKEGRVAILTFHSGEDRLVKKAFKQYYNEGVFKFIDGPLIPTKDEVFNNPRSRSAKLRVAIKS</sequence>
<dbReference type="PANTHER" id="PTHR11265:SF0">
    <property type="entry name" value="12S RRNA N4-METHYLCYTIDINE METHYLTRANSFERASE"/>
    <property type="match status" value="1"/>
</dbReference>
<evidence type="ECO:0000256" key="3">
    <source>
        <dbReference type="ARBA" id="ARBA00022552"/>
    </source>
</evidence>
<dbReference type="EC" id="2.1.1.199" evidence="7"/>
<evidence type="ECO:0000256" key="5">
    <source>
        <dbReference type="ARBA" id="ARBA00022679"/>
    </source>
</evidence>
<dbReference type="RefSeq" id="WP_045749379.1">
    <property type="nucleotide sequence ID" value="NZ_FUZK01000001.1"/>
</dbReference>
<dbReference type="SUPFAM" id="SSF81799">
    <property type="entry name" value="Putative methyltransferase TM0872, insert domain"/>
    <property type="match status" value="1"/>
</dbReference>
<evidence type="ECO:0000256" key="1">
    <source>
        <dbReference type="ARBA" id="ARBA00010396"/>
    </source>
</evidence>
<feature type="compositionally biased region" description="Basic residues" evidence="8">
    <location>
        <begin position="1"/>
        <end position="12"/>
    </location>
</feature>
<feature type="compositionally biased region" description="Basic and acidic residues" evidence="8">
    <location>
        <begin position="19"/>
        <end position="31"/>
    </location>
</feature>